<sequence>MSRQPAGSRRSVLAPTLPRLLLITAAVLSLSLVLLALPAICLGERGADDSSDTGFGTGGGVRRLLQASPGGGGTSATTAVATLPGDVSAVRSCLPYNILILPGAGGGNATVVMDADLDVINATDISYSPPDGTLMLSLAKGYVTNRIINLTVTTAAKDSLRFVQSFGPGNIVVGPGFRPKDYSVIVTTIGGVLAIGLDTPHVHVTNTGTDTVALNGTFGGADIVAGGTSKVFLAGRTSGNVTVAVDGISTTWIQGSEGTAISGTANGLAKVLYTAGSCNVDTAFKGTVTTGTATTPGGQAFASGTVSGPNGSVSGTQTGAEGNPPIFSASAFPPLADTFGPILGGGLFNPDFSDLATGDSGSTTSSAISTGGGPAFASSISVGGQPPISTTSIGGGPSSGSALGIPASCSGMSVMSVACEAPQANRTIFPSTTPAATTTTTTATNP</sequence>
<protein>
    <submittedName>
        <fullName evidence="2">Uncharacterized protein</fullName>
    </submittedName>
</protein>
<accession>A0A150GAB1</accession>
<dbReference type="EMBL" id="LSYV01000041">
    <property type="protein sequence ID" value="KXZ46787.1"/>
    <property type="molecule type" value="Genomic_DNA"/>
</dbReference>
<name>A0A150GAB1_GONPE</name>
<dbReference type="Proteomes" id="UP000075714">
    <property type="component" value="Unassembled WGS sequence"/>
</dbReference>
<feature type="region of interest" description="Disordered" evidence="1">
    <location>
        <begin position="377"/>
        <end position="397"/>
    </location>
</feature>
<organism evidence="2 3">
    <name type="scientific">Gonium pectorale</name>
    <name type="common">Green alga</name>
    <dbReference type="NCBI Taxonomy" id="33097"/>
    <lineage>
        <taxon>Eukaryota</taxon>
        <taxon>Viridiplantae</taxon>
        <taxon>Chlorophyta</taxon>
        <taxon>core chlorophytes</taxon>
        <taxon>Chlorophyceae</taxon>
        <taxon>CS clade</taxon>
        <taxon>Chlamydomonadales</taxon>
        <taxon>Volvocaceae</taxon>
        <taxon>Gonium</taxon>
    </lineage>
</organism>
<evidence type="ECO:0000256" key="1">
    <source>
        <dbReference type="SAM" id="MobiDB-lite"/>
    </source>
</evidence>
<evidence type="ECO:0000313" key="3">
    <source>
        <dbReference type="Proteomes" id="UP000075714"/>
    </source>
</evidence>
<keyword evidence="3" id="KW-1185">Reference proteome</keyword>
<evidence type="ECO:0000313" key="2">
    <source>
        <dbReference type="EMBL" id="KXZ46787.1"/>
    </source>
</evidence>
<dbReference type="AlphaFoldDB" id="A0A150GAB1"/>
<comment type="caution">
    <text evidence="2">The sequence shown here is derived from an EMBL/GenBank/DDBJ whole genome shotgun (WGS) entry which is preliminary data.</text>
</comment>
<dbReference type="STRING" id="33097.A0A150GAB1"/>
<reference evidence="3" key="1">
    <citation type="journal article" date="2016" name="Nat. Commun.">
        <title>The Gonium pectorale genome demonstrates co-option of cell cycle regulation during the evolution of multicellularity.</title>
        <authorList>
            <person name="Hanschen E.R."/>
            <person name="Marriage T.N."/>
            <person name="Ferris P.J."/>
            <person name="Hamaji T."/>
            <person name="Toyoda A."/>
            <person name="Fujiyama A."/>
            <person name="Neme R."/>
            <person name="Noguchi H."/>
            <person name="Minakuchi Y."/>
            <person name="Suzuki M."/>
            <person name="Kawai-Toyooka H."/>
            <person name="Smith D.R."/>
            <person name="Sparks H."/>
            <person name="Anderson J."/>
            <person name="Bakaric R."/>
            <person name="Luria V."/>
            <person name="Karger A."/>
            <person name="Kirschner M.W."/>
            <person name="Durand P.M."/>
            <person name="Michod R.E."/>
            <person name="Nozaki H."/>
            <person name="Olson B.J."/>
        </authorList>
    </citation>
    <scope>NUCLEOTIDE SEQUENCE [LARGE SCALE GENOMIC DNA]</scope>
    <source>
        <strain evidence="3">NIES-2863</strain>
    </source>
</reference>
<proteinExistence type="predicted"/>
<dbReference type="Gene3D" id="2.160.20.120">
    <property type="match status" value="1"/>
</dbReference>
<dbReference type="OrthoDB" id="549560at2759"/>
<gene>
    <name evidence="2" type="ORF">GPECTOR_40g521</name>
</gene>